<reference evidence="2 3" key="2">
    <citation type="journal article" date="2020" name="Int. J. Syst. Evol. Microbiol.">
        <title>Leptospira yasudae sp. nov. and Leptospira stimsonii sp. nov., two new species of the pathogenic group isolated from environmental sources.</title>
        <authorList>
            <person name="Casanovas-Massana A."/>
            <person name="Hamond C."/>
            <person name="Santos L.A."/>
            <person name="de Oliveira D."/>
            <person name="Hacker K.P."/>
            <person name="Balassiano I."/>
            <person name="Costa F."/>
            <person name="Medeiros M.A."/>
            <person name="Reis M.G."/>
            <person name="Ko A.I."/>
            <person name="Wunder E.A."/>
        </authorList>
    </citation>
    <scope>NUCLEOTIDE SEQUENCE [LARGE SCALE GENOMIC DNA]</scope>
    <source>
        <strain evidence="2 3">B21</strain>
    </source>
</reference>
<comment type="caution">
    <text evidence="2">The sequence shown here is derived from an EMBL/GenBank/DDBJ whole genome shotgun (WGS) entry which is preliminary data.</text>
</comment>
<evidence type="ECO:0008006" key="4">
    <source>
        <dbReference type="Google" id="ProtNLM"/>
    </source>
</evidence>
<feature type="signal peptide" evidence="1">
    <location>
        <begin position="1"/>
        <end position="20"/>
    </location>
</feature>
<dbReference type="EMBL" id="QHCR01000007">
    <property type="protein sequence ID" value="RHX78691.1"/>
    <property type="molecule type" value="Genomic_DNA"/>
</dbReference>
<keyword evidence="3" id="KW-1185">Reference proteome</keyword>
<protein>
    <recommendedName>
        <fullName evidence="4">Cytochrome C</fullName>
    </recommendedName>
</protein>
<dbReference type="RefSeq" id="WP_118957134.1">
    <property type="nucleotide sequence ID" value="NZ_QHCR01000007.1"/>
</dbReference>
<evidence type="ECO:0000313" key="2">
    <source>
        <dbReference type="EMBL" id="RHX78691.1"/>
    </source>
</evidence>
<name>A0ABX9M0F3_9LEPT</name>
<proteinExistence type="predicted"/>
<sequence>MFQTNRIATLLLFVGLSANADGSEAKRNETAVVMAYKTTTDGSAKKSLCGNEAMMRIIQLNRNARESNPGVLKKNCVFCHTDSAKTSL</sequence>
<organism evidence="2 3">
    <name type="scientific">Leptospira yasudae</name>
    <dbReference type="NCBI Taxonomy" id="2202201"/>
    <lineage>
        <taxon>Bacteria</taxon>
        <taxon>Pseudomonadati</taxon>
        <taxon>Spirochaetota</taxon>
        <taxon>Spirochaetia</taxon>
        <taxon>Leptospirales</taxon>
        <taxon>Leptospiraceae</taxon>
        <taxon>Leptospira</taxon>
    </lineage>
</organism>
<reference evidence="3" key="1">
    <citation type="submission" date="2018-05" db="EMBL/GenBank/DDBJ databases">
        <title>Leptospira yasudae sp. nov. and Leptospira stimsonii sp. nov., two pathogenic species of the genus Leptospira isolated from environmental sources.</title>
        <authorList>
            <person name="Casanovas-Massana A."/>
            <person name="Hamond C."/>
            <person name="Santos L.A."/>
            <person name="Hacker K.P."/>
            <person name="Balassiano I."/>
            <person name="Medeiros M.A."/>
            <person name="Reis M.G."/>
            <person name="Ko A.I."/>
            <person name="Wunder E.A."/>
        </authorList>
    </citation>
    <scope>NUCLEOTIDE SEQUENCE [LARGE SCALE GENOMIC DNA]</scope>
    <source>
        <strain evidence="3">B21</strain>
    </source>
</reference>
<gene>
    <name evidence="2" type="ORF">DLM77_16575</name>
</gene>
<evidence type="ECO:0000313" key="3">
    <source>
        <dbReference type="Proteomes" id="UP000285569"/>
    </source>
</evidence>
<dbReference type="Proteomes" id="UP000285569">
    <property type="component" value="Unassembled WGS sequence"/>
</dbReference>
<feature type="chain" id="PRO_5045069725" description="Cytochrome C" evidence="1">
    <location>
        <begin position="21"/>
        <end position="88"/>
    </location>
</feature>
<keyword evidence="1" id="KW-0732">Signal</keyword>
<accession>A0ABX9M0F3</accession>
<evidence type="ECO:0000256" key="1">
    <source>
        <dbReference type="SAM" id="SignalP"/>
    </source>
</evidence>